<protein>
    <submittedName>
        <fullName evidence="2">Uncharacterized protein</fullName>
    </submittedName>
</protein>
<evidence type="ECO:0000313" key="2">
    <source>
        <dbReference type="EMBL" id="ORY82299.1"/>
    </source>
</evidence>
<name>A0A1Y2FEF1_9FUNG</name>
<organism evidence="2 3">
    <name type="scientific">Neocallimastix californiae</name>
    <dbReference type="NCBI Taxonomy" id="1754190"/>
    <lineage>
        <taxon>Eukaryota</taxon>
        <taxon>Fungi</taxon>
        <taxon>Fungi incertae sedis</taxon>
        <taxon>Chytridiomycota</taxon>
        <taxon>Chytridiomycota incertae sedis</taxon>
        <taxon>Neocallimastigomycetes</taxon>
        <taxon>Neocallimastigales</taxon>
        <taxon>Neocallimastigaceae</taxon>
        <taxon>Neocallimastix</taxon>
    </lineage>
</organism>
<dbReference type="Proteomes" id="UP000193920">
    <property type="component" value="Unassembled WGS sequence"/>
</dbReference>
<dbReference type="EMBL" id="MCOG01000009">
    <property type="protein sequence ID" value="ORY82299.1"/>
    <property type="molecule type" value="Genomic_DNA"/>
</dbReference>
<feature type="coiled-coil region" evidence="1">
    <location>
        <begin position="347"/>
        <end position="381"/>
    </location>
</feature>
<accession>A0A1Y2FEF1</accession>
<dbReference type="PANTHER" id="PTHR34438">
    <property type="entry name" value="SI:DKEY-97L20.6"/>
    <property type="match status" value="1"/>
</dbReference>
<keyword evidence="1" id="KW-0175">Coiled coil</keyword>
<comment type="caution">
    <text evidence="2">The sequence shown here is derived from an EMBL/GenBank/DDBJ whole genome shotgun (WGS) entry which is preliminary data.</text>
</comment>
<dbReference type="STRING" id="1754190.A0A1Y2FEF1"/>
<reference evidence="2 3" key="1">
    <citation type="submission" date="2016-08" db="EMBL/GenBank/DDBJ databases">
        <title>A Parts List for Fungal Cellulosomes Revealed by Comparative Genomics.</title>
        <authorList>
            <consortium name="DOE Joint Genome Institute"/>
            <person name="Haitjema C.H."/>
            <person name="Gilmore S.P."/>
            <person name="Henske J.K."/>
            <person name="Solomon K.V."/>
            <person name="De Groot R."/>
            <person name="Kuo A."/>
            <person name="Mondo S.J."/>
            <person name="Salamov A.A."/>
            <person name="Labutti K."/>
            <person name="Zhao Z."/>
            <person name="Chiniquy J."/>
            <person name="Barry K."/>
            <person name="Brewer H.M."/>
            <person name="Purvine S.O."/>
            <person name="Wright A.T."/>
            <person name="Boxma B."/>
            <person name="Van Alen T."/>
            <person name="Hackstein J.H."/>
            <person name="Baker S.E."/>
            <person name="Grigoriev I.V."/>
            <person name="O'Malley M.A."/>
        </authorList>
    </citation>
    <scope>NUCLEOTIDE SEQUENCE [LARGE SCALE GENOMIC DNA]</scope>
    <source>
        <strain evidence="2 3">G1</strain>
    </source>
</reference>
<keyword evidence="3" id="KW-1185">Reference proteome</keyword>
<sequence length="518" mass="59747">MNKLKGALKAKIAFNNIQAVNNNINNNNNDGGQVNSNEKEGEQENENIIECMNVLNKQEEAEQFVFSLLEEIIWNAETLLFEKYIEKQTIPFTLNFLENKIMEIIDWNFFKYDNGIINKDEWLPDIELEPIINDSWARGAIPVKHIPKKSIIENSSQATLKLQESSFSVNETKKNPSKKTILSKTKTKKLKKDINNNSVQRSNKTILTKKENVTRVSEVKQDKKNKNIINSSIQNKKIDKALNVKEKQLAYISKLKNKPKISDLINNKQSTIQIQMNKDGWKIDNIYNYTGNLISTIKTSPDKQMEQKVKAHIIEPIKSKSKQKLDDKKQLQYIYDKNNDDKETINLSALHNHNNDLNNDIEKLQNDINNLNNFIKQKQSISSEVKRTLHNKSVTNSRRSLHSPKIKKNVKNNKLDPLLNYNKKDINYNYEKYIEDNSLEIPSLMNSINIAPGVKLYEGNTYKSGPSLYPNNLEENGDPEVLLLKKGNQNNISNKETLINNELLKEIILKTNPSLRSN</sequence>
<proteinExistence type="predicted"/>
<dbReference type="AlphaFoldDB" id="A0A1Y2FEF1"/>
<gene>
    <name evidence="2" type="ORF">LY90DRAFT_283584</name>
</gene>
<evidence type="ECO:0000313" key="3">
    <source>
        <dbReference type="Proteomes" id="UP000193920"/>
    </source>
</evidence>
<dbReference type="OrthoDB" id="193650at2759"/>
<dbReference type="Pfam" id="PF15479">
    <property type="entry name" value="DUF4639"/>
    <property type="match status" value="1"/>
</dbReference>
<dbReference type="PANTHER" id="PTHR34438:SF1">
    <property type="entry name" value="CHROMOSOME 2 OPEN READING FRAME 81"/>
    <property type="match status" value="1"/>
</dbReference>
<evidence type="ECO:0000256" key="1">
    <source>
        <dbReference type="SAM" id="Coils"/>
    </source>
</evidence>
<dbReference type="InterPro" id="IPR028042">
    <property type="entry name" value="DUF4639"/>
</dbReference>